<name>A0ABM9AW70_9BACT</name>
<dbReference type="InterPro" id="IPR014105">
    <property type="entry name" value="Carotenoid/retinoid_OxRdtase"/>
</dbReference>
<dbReference type="InterPro" id="IPR036188">
    <property type="entry name" value="FAD/NAD-bd_sf"/>
</dbReference>
<evidence type="ECO:0000313" key="7">
    <source>
        <dbReference type="EMBL" id="CAH0997841.1"/>
    </source>
</evidence>
<dbReference type="Proteomes" id="UP000837932">
    <property type="component" value="Unassembled WGS sequence"/>
</dbReference>
<keyword evidence="3 5" id="KW-0125">Carotenoid biosynthesis</keyword>
<feature type="domain" description="Amine oxidase" evidence="6">
    <location>
        <begin position="10"/>
        <end position="488"/>
    </location>
</feature>
<organism evidence="7 8">
    <name type="scientific">Emticicia aquatica</name>
    <dbReference type="NCBI Taxonomy" id="1681835"/>
    <lineage>
        <taxon>Bacteria</taxon>
        <taxon>Pseudomonadati</taxon>
        <taxon>Bacteroidota</taxon>
        <taxon>Cytophagia</taxon>
        <taxon>Cytophagales</taxon>
        <taxon>Leadbetterellaceae</taxon>
        <taxon>Emticicia</taxon>
    </lineage>
</organism>
<evidence type="ECO:0000256" key="1">
    <source>
        <dbReference type="ARBA" id="ARBA00004829"/>
    </source>
</evidence>
<dbReference type="EC" id="1.3.99.27" evidence="7"/>
<evidence type="ECO:0000256" key="3">
    <source>
        <dbReference type="ARBA" id="ARBA00022746"/>
    </source>
</evidence>
<dbReference type="InterPro" id="IPR002937">
    <property type="entry name" value="Amino_oxidase"/>
</dbReference>
<dbReference type="NCBIfam" id="TIGR02734">
    <property type="entry name" value="crtI_fam"/>
    <property type="match status" value="1"/>
</dbReference>
<keyword evidence="4 5" id="KW-0560">Oxidoreductase</keyword>
<keyword evidence="8" id="KW-1185">Reference proteome</keyword>
<reference evidence="7" key="1">
    <citation type="submission" date="2021-12" db="EMBL/GenBank/DDBJ databases">
        <authorList>
            <person name="Rodrigo-Torres L."/>
            <person name="Arahal R. D."/>
            <person name="Lucena T."/>
        </authorList>
    </citation>
    <scope>NUCLEOTIDE SEQUENCE</scope>
    <source>
        <strain evidence="7">CECT 8858</strain>
    </source>
</reference>
<gene>
    <name evidence="7" type="primary">crtD</name>
    <name evidence="7" type="ORF">EMA8858_03975</name>
</gene>
<dbReference type="InterPro" id="IPR054840">
    <property type="entry name" value="hydcarot_desat_CrtD"/>
</dbReference>
<dbReference type="EMBL" id="CAKLPY010000007">
    <property type="protein sequence ID" value="CAH0997841.1"/>
    <property type="molecule type" value="Genomic_DNA"/>
</dbReference>
<dbReference type="GO" id="GO:0016491">
    <property type="term" value="F:oxidoreductase activity"/>
    <property type="evidence" value="ECO:0007669"/>
    <property type="project" value="UniProtKB-KW"/>
</dbReference>
<evidence type="ECO:0000313" key="8">
    <source>
        <dbReference type="Proteomes" id="UP000837932"/>
    </source>
</evidence>
<dbReference type="NCBIfam" id="NF042421">
    <property type="entry name" value="hydcarot_desat_CrtD"/>
    <property type="match status" value="1"/>
</dbReference>
<sequence length="491" mass="55220">MKVAIIGAGIGGIATAIRLVNKGYEVDVFEANDYPGGKLSQFQQGKYRFDAGPSLFTMPQFVDELFVLSGKNPADYFEYIRLPEVCKYFWEDGTRLDVSANIDSFANDAEKNLGEPAEKIRTFLKNSALKYDILSGLFLEDSLHKFSTWTSKKAFRGYFNLPKLGIFGTMNGANESYFSTPKAVQLFNRYATYNGSDPYQTPATLNIIPHLEYNIGAFFPKDGMFGITQSLVNLAEDLDVKFHYESKVKEIIVKNGHIIGLKISDSKNEVEYEHLASIVVSNMDVTPTYRKLLPKEKHPDKILNQDKSGSGLIFYWGIKHDFKELGLHNIFFSDDYRTEFDYQFHKKTIYQDPTIYLNITSKYKKNDAPDGCENWFLLINAPANQGQDWEKIIAETRQNVIDKLSRNLGVNIADLIENESILDPRSIEMKTSSAQGALYGNSSNNKFAAFLRHANFSSKINNLYFVGGSVHPGGGIPLALSSAKIVASMIK</sequence>
<evidence type="ECO:0000256" key="2">
    <source>
        <dbReference type="ARBA" id="ARBA00006046"/>
    </source>
</evidence>
<comment type="caution">
    <text evidence="7">The sequence shown here is derived from an EMBL/GenBank/DDBJ whole genome shotgun (WGS) entry which is preliminary data.</text>
</comment>
<evidence type="ECO:0000259" key="6">
    <source>
        <dbReference type="Pfam" id="PF01593"/>
    </source>
</evidence>
<protein>
    <submittedName>
        <fullName evidence="7">1-hydroxycarotenoid 3,4-desaturase</fullName>
        <ecNumber evidence="7">1.3.99.27</ecNumber>
    </submittedName>
</protein>
<dbReference type="Gene3D" id="3.50.50.60">
    <property type="entry name" value="FAD/NAD(P)-binding domain"/>
    <property type="match status" value="2"/>
</dbReference>
<evidence type="ECO:0000256" key="5">
    <source>
        <dbReference type="RuleBase" id="RU362075"/>
    </source>
</evidence>
<comment type="similarity">
    <text evidence="2 5">Belongs to the carotenoid/retinoid oxidoreductase family.</text>
</comment>
<dbReference type="PANTHER" id="PTHR43734:SF7">
    <property type="entry name" value="4,4'-DIAPONEUROSPORENE OXYGENASE"/>
    <property type="match status" value="1"/>
</dbReference>
<dbReference type="Pfam" id="PF01593">
    <property type="entry name" value="Amino_oxidase"/>
    <property type="match status" value="1"/>
</dbReference>
<dbReference type="SUPFAM" id="SSF51905">
    <property type="entry name" value="FAD/NAD(P)-binding domain"/>
    <property type="match status" value="1"/>
</dbReference>
<comment type="pathway">
    <text evidence="1 5">Carotenoid biosynthesis.</text>
</comment>
<evidence type="ECO:0000256" key="4">
    <source>
        <dbReference type="ARBA" id="ARBA00023002"/>
    </source>
</evidence>
<dbReference type="PRINTS" id="PR00419">
    <property type="entry name" value="ADXRDTASE"/>
</dbReference>
<accession>A0ABM9AW70</accession>
<dbReference type="RefSeq" id="WP_238808648.1">
    <property type="nucleotide sequence ID" value="NZ_CAKLPY010000007.1"/>
</dbReference>
<proteinExistence type="inferred from homology"/>
<dbReference type="PANTHER" id="PTHR43734">
    <property type="entry name" value="PHYTOENE DESATURASE"/>
    <property type="match status" value="1"/>
</dbReference>